<dbReference type="RefSeq" id="WP_388109604.1">
    <property type="nucleotide sequence ID" value="NZ_JBIAHM010000009.1"/>
</dbReference>
<comment type="caution">
    <text evidence="1">The sequence shown here is derived from an EMBL/GenBank/DDBJ whole genome shotgun (WGS) entry which is preliminary data.</text>
</comment>
<dbReference type="EMBL" id="JBIAHM010000009">
    <property type="protein sequence ID" value="MFE9601996.1"/>
    <property type="molecule type" value="Genomic_DNA"/>
</dbReference>
<organism evidence="1 2">
    <name type="scientific">Streptomyces hokutonensis</name>
    <dbReference type="NCBI Taxonomy" id="1306990"/>
    <lineage>
        <taxon>Bacteria</taxon>
        <taxon>Bacillati</taxon>
        <taxon>Actinomycetota</taxon>
        <taxon>Actinomycetes</taxon>
        <taxon>Kitasatosporales</taxon>
        <taxon>Streptomycetaceae</taxon>
        <taxon>Streptomyces</taxon>
    </lineage>
</organism>
<proteinExistence type="predicted"/>
<sequence length="92" mass="9856">MTRNIRLSKELATQIRAAAARLDAADIPADAATARDVILELREALLELQAPIRALLDVATAGGDEDMREVPANADRALKRLAGCLLHAAQED</sequence>
<gene>
    <name evidence="1" type="ORF">ACFYNQ_25955</name>
</gene>
<evidence type="ECO:0000313" key="2">
    <source>
        <dbReference type="Proteomes" id="UP001601303"/>
    </source>
</evidence>
<evidence type="ECO:0000313" key="1">
    <source>
        <dbReference type="EMBL" id="MFE9601996.1"/>
    </source>
</evidence>
<name>A0ABW6M781_9ACTN</name>
<keyword evidence="2" id="KW-1185">Reference proteome</keyword>
<accession>A0ABW6M781</accession>
<reference evidence="1 2" key="1">
    <citation type="submission" date="2024-10" db="EMBL/GenBank/DDBJ databases">
        <title>The Natural Products Discovery Center: Release of the First 8490 Sequenced Strains for Exploring Actinobacteria Biosynthetic Diversity.</title>
        <authorList>
            <person name="Kalkreuter E."/>
            <person name="Kautsar S.A."/>
            <person name="Yang D."/>
            <person name="Bader C.D."/>
            <person name="Teijaro C.N."/>
            <person name="Fluegel L."/>
            <person name="Davis C.M."/>
            <person name="Simpson J.R."/>
            <person name="Lauterbach L."/>
            <person name="Steele A.D."/>
            <person name="Gui C."/>
            <person name="Meng S."/>
            <person name="Li G."/>
            <person name="Viehrig K."/>
            <person name="Ye F."/>
            <person name="Su P."/>
            <person name="Kiefer A.F."/>
            <person name="Nichols A."/>
            <person name="Cepeda A.J."/>
            <person name="Yan W."/>
            <person name="Fan B."/>
            <person name="Jiang Y."/>
            <person name="Adhikari A."/>
            <person name="Zheng C.-J."/>
            <person name="Schuster L."/>
            <person name="Cowan T.M."/>
            <person name="Smanski M.J."/>
            <person name="Chevrette M.G."/>
            <person name="De Carvalho L.P.S."/>
            <person name="Shen B."/>
        </authorList>
    </citation>
    <scope>NUCLEOTIDE SEQUENCE [LARGE SCALE GENOMIC DNA]</scope>
    <source>
        <strain evidence="1 2">NPDC006488</strain>
    </source>
</reference>
<dbReference type="Proteomes" id="UP001601303">
    <property type="component" value="Unassembled WGS sequence"/>
</dbReference>
<protein>
    <submittedName>
        <fullName evidence="1">Uncharacterized protein</fullName>
    </submittedName>
</protein>